<protein>
    <submittedName>
        <fullName evidence="1">Uncharacterized protein</fullName>
    </submittedName>
</protein>
<sequence>VFDRFKSWRKQEDEGVECPLCQQRNPEDAES</sequence>
<feature type="non-terminal residue" evidence="1">
    <location>
        <position position="31"/>
    </location>
</feature>
<dbReference type="EMBL" id="UINC01000667">
    <property type="protein sequence ID" value="SUZ59278.1"/>
    <property type="molecule type" value="Genomic_DNA"/>
</dbReference>
<name>A0A381NZE8_9ZZZZ</name>
<feature type="non-terminal residue" evidence="1">
    <location>
        <position position="1"/>
    </location>
</feature>
<dbReference type="AlphaFoldDB" id="A0A381NZE8"/>
<reference evidence="1" key="1">
    <citation type="submission" date="2018-05" db="EMBL/GenBank/DDBJ databases">
        <authorList>
            <person name="Lanie J.A."/>
            <person name="Ng W.-L."/>
            <person name="Kazmierczak K.M."/>
            <person name="Andrzejewski T.M."/>
            <person name="Davidsen T.M."/>
            <person name="Wayne K.J."/>
            <person name="Tettelin H."/>
            <person name="Glass J.I."/>
            <person name="Rusch D."/>
            <person name="Podicherti R."/>
            <person name="Tsui H.-C.T."/>
            <person name="Winkler M.E."/>
        </authorList>
    </citation>
    <scope>NUCLEOTIDE SEQUENCE</scope>
</reference>
<proteinExistence type="predicted"/>
<evidence type="ECO:0000313" key="1">
    <source>
        <dbReference type="EMBL" id="SUZ59278.1"/>
    </source>
</evidence>
<accession>A0A381NZE8</accession>
<organism evidence="1">
    <name type="scientific">marine metagenome</name>
    <dbReference type="NCBI Taxonomy" id="408172"/>
    <lineage>
        <taxon>unclassified sequences</taxon>
        <taxon>metagenomes</taxon>
        <taxon>ecological metagenomes</taxon>
    </lineage>
</organism>
<gene>
    <name evidence="1" type="ORF">METZ01_LOCUS12132</name>
</gene>